<dbReference type="AlphaFoldDB" id="A0A1S6J1G1"/>
<keyword evidence="2" id="KW-1133">Transmembrane helix</keyword>
<keyword evidence="5" id="KW-1185">Reference proteome</keyword>
<evidence type="ECO:0000313" key="5">
    <source>
        <dbReference type="Proteomes" id="UP000189443"/>
    </source>
</evidence>
<dbReference type="RefSeq" id="WP_055422297.1">
    <property type="nucleotide sequence ID" value="NZ_CP019724.1"/>
</dbReference>
<feature type="transmembrane region" description="Helical" evidence="2">
    <location>
        <begin position="258"/>
        <end position="278"/>
    </location>
</feature>
<evidence type="ECO:0000313" key="4">
    <source>
        <dbReference type="EMBL" id="AQS71660.1"/>
    </source>
</evidence>
<proteinExistence type="predicted"/>
<dbReference type="KEGG" id="spac:B1H29_00240"/>
<dbReference type="OrthoDB" id="4335230at2"/>
<keyword evidence="2" id="KW-0472">Membrane</keyword>
<name>A0A1S6J1G1_9ACTN</name>
<evidence type="ECO:0000256" key="2">
    <source>
        <dbReference type="SAM" id="Phobius"/>
    </source>
</evidence>
<feature type="region of interest" description="Disordered" evidence="1">
    <location>
        <begin position="125"/>
        <end position="173"/>
    </location>
</feature>
<dbReference type="KEGG" id="spac:B1H29_36820"/>
<accession>A0A1S6J1G1</accession>
<feature type="compositionally biased region" description="Polar residues" evidence="1">
    <location>
        <begin position="159"/>
        <end position="168"/>
    </location>
</feature>
<feature type="transmembrane region" description="Helical" evidence="2">
    <location>
        <begin position="223"/>
        <end position="246"/>
    </location>
</feature>
<gene>
    <name evidence="3" type="ORF">B1H29_00240</name>
    <name evidence="4" type="ORF">B1H29_36820</name>
</gene>
<evidence type="ECO:0000313" key="3">
    <source>
        <dbReference type="EMBL" id="AQS65593.1"/>
    </source>
</evidence>
<feature type="transmembrane region" description="Helical" evidence="2">
    <location>
        <begin position="290"/>
        <end position="315"/>
    </location>
</feature>
<feature type="transmembrane region" description="Helical" evidence="2">
    <location>
        <begin position="196"/>
        <end position="217"/>
    </location>
</feature>
<organism evidence="3 5">
    <name type="scientific">Streptomyces pactum</name>
    <dbReference type="NCBI Taxonomy" id="68249"/>
    <lineage>
        <taxon>Bacteria</taxon>
        <taxon>Bacillati</taxon>
        <taxon>Actinomycetota</taxon>
        <taxon>Actinomycetes</taxon>
        <taxon>Kitasatosporales</taxon>
        <taxon>Streptomycetaceae</taxon>
        <taxon>Streptomyces</taxon>
    </lineage>
</organism>
<sequence>MIGEESAVDPQGNEVINAFEAALTAFAEELTLLHIASGSPSYATIASASVRSRLTKSGLTEMLTGKRLPSQEALLEFVRVVTTPSGLDKPTAAKFRADPDMVQEWRDRWQHVKVLQRQAQRAKKRLRVTDKQVHDDTSYEPESLHIAEQTRTSEDTSGDDTCTTTQQEDSGDVTAEEYVRIVESTFDTSIPKEARITACMAGSLVSLVTICIVALAWADNTELFVKIMYSASVLMVPWAAALADIINRTQVLDARRQIVLLYLLAAGVMAGPTISYLEGHLAEGPLPVQIVIYAVMLVTTTMPLALLSGAVDGLFPELEDEVKDLIRKDRARVQQLNADKQKAIQRARSWRRYYELQGEPLVSRPQPVPREDASS</sequence>
<feature type="compositionally biased region" description="Basic and acidic residues" evidence="1">
    <location>
        <begin position="127"/>
        <end position="145"/>
    </location>
</feature>
<dbReference type="EMBL" id="CP019724">
    <property type="protein sequence ID" value="AQS65593.1"/>
    <property type="molecule type" value="Genomic_DNA"/>
</dbReference>
<evidence type="ECO:0000256" key="1">
    <source>
        <dbReference type="SAM" id="MobiDB-lite"/>
    </source>
</evidence>
<protein>
    <submittedName>
        <fullName evidence="3">Uncharacterized protein</fullName>
    </submittedName>
</protein>
<dbReference type="EMBL" id="CP019724">
    <property type="protein sequence ID" value="AQS71660.1"/>
    <property type="molecule type" value="Genomic_DNA"/>
</dbReference>
<keyword evidence="2" id="KW-0812">Transmembrane</keyword>
<reference evidence="3 5" key="1">
    <citation type="submission" date="2017-02" db="EMBL/GenBank/DDBJ databases">
        <title>Streptomyces pactum ACT12 Genome sequencing and assembly.</title>
        <authorList>
            <person name="Xue Q."/>
            <person name="Yan X."/>
            <person name="Jia L."/>
            <person name="Yan H."/>
        </authorList>
    </citation>
    <scope>NUCLEOTIDE SEQUENCE [LARGE SCALE GENOMIC DNA]</scope>
    <source>
        <strain evidence="3 5">ACT12</strain>
    </source>
</reference>
<dbReference type="Proteomes" id="UP000189443">
    <property type="component" value="Chromosome"/>
</dbReference>